<sequence length="149" mass="16516">MFEDDEDLDVVALRAHVCSHVSIQVRDATILPPHLAHTMQYTTGDTTDIAIHQADFPTPPRLRSETQEPLNPATEPMYRYSEQPSEHPSEDTESSELTSPAKTPTVIRGSAPSQIRVPSSYCKSQESIKVSESHTSPVHKSVQSKRQPA</sequence>
<gene>
    <name evidence="2" type="ORF">JX265_014117</name>
</gene>
<comment type="caution">
    <text evidence="2">The sequence shown here is derived from an EMBL/GenBank/DDBJ whole genome shotgun (WGS) entry which is preliminary data.</text>
</comment>
<protein>
    <submittedName>
        <fullName evidence="2">Uncharacterized protein</fullName>
    </submittedName>
</protein>
<evidence type="ECO:0000256" key="1">
    <source>
        <dbReference type="SAM" id="MobiDB-lite"/>
    </source>
</evidence>
<dbReference type="EMBL" id="JAFIMR010000256">
    <property type="protein sequence ID" value="KAI1844322.1"/>
    <property type="molecule type" value="Genomic_DNA"/>
</dbReference>
<proteinExistence type="predicted"/>
<accession>A0A9Q0AI03</accession>
<evidence type="ECO:0000313" key="2">
    <source>
        <dbReference type="EMBL" id="KAI1844322.1"/>
    </source>
</evidence>
<name>A0A9Q0AI03_9PEZI</name>
<feature type="compositionally biased region" description="Polar residues" evidence="1">
    <location>
        <begin position="111"/>
        <end position="138"/>
    </location>
</feature>
<feature type="region of interest" description="Disordered" evidence="1">
    <location>
        <begin position="50"/>
        <end position="149"/>
    </location>
</feature>
<dbReference type="AlphaFoldDB" id="A0A9Q0AI03"/>
<evidence type="ECO:0000313" key="3">
    <source>
        <dbReference type="Proteomes" id="UP000829685"/>
    </source>
</evidence>
<organism evidence="2 3">
    <name type="scientific">Neoarthrinium moseri</name>
    <dbReference type="NCBI Taxonomy" id="1658444"/>
    <lineage>
        <taxon>Eukaryota</taxon>
        <taxon>Fungi</taxon>
        <taxon>Dikarya</taxon>
        <taxon>Ascomycota</taxon>
        <taxon>Pezizomycotina</taxon>
        <taxon>Sordariomycetes</taxon>
        <taxon>Xylariomycetidae</taxon>
        <taxon>Amphisphaeriales</taxon>
        <taxon>Apiosporaceae</taxon>
        <taxon>Neoarthrinium</taxon>
    </lineage>
</organism>
<feature type="non-terminal residue" evidence="2">
    <location>
        <position position="149"/>
    </location>
</feature>
<dbReference type="Proteomes" id="UP000829685">
    <property type="component" value="Unassembled WGS sequence"/>
</dbReference>
<reference evidence="2" key="1">
    <citation type="submission" date="2021-03" db="EMBL/GenBank/DDBJ databases">
        <title>Revisited historic fungal species revealed as producer of novel bioactive compounds through whole genome sequencing and comparative genomics.</title>
        <authorList>
            <person name="Vignolle G.A."/>
            <person name="Hochenegger N."/>
            <person name="Mach R.L."/>
            <person name="Mach-Aigner A.R."/>
            <person name="Javad Rahimi M."/>
            <person name="Salim K.A."/>
            <person name="Chan C.M."/>
            <person name="Lim L.B.L."/>
            <person name="Cai F."/>
            <person name="Druzhinina I.S."/>
            <person name="U'Ren J.M."/>
            <person name="Derntl C."/>
        </authorList>
    </citation>
    <scope>NUCLEOTIDE SEQUENCE</scope>
    <source>
        <strain evidence="2">TUCIM 5799</strain>
    </source>
</reference>
<keyword evidence="3" id="KW-1185">Reference proteome</keyword>